<reference evidence="7" key="1">
    <citation type="journal article" date="2013" name="Stand. Genomic Sci.">
        <title>Complete genome sequence of Desulfocapsa sulfexigens, a marine deltaproteobacterium specialized in disproportionating inorganic sulfur compounds.</title>
        <authorList>
            <person name="Finster K.W."/>
            <person name="Kjeldsen K.U."/>
            <person name="Kube M."/>
            <person name="Reinhardt R."/>
            <person name="Mussmann M."/>
            <person name="Amann R."/>
            <person name="Schreiber L."/>
        </authorList>
    </citation>
    <scope>NUCLEOTIDE SEQUENCE [LARGE SCALE GENOMIC DNA]</scope>
    <source>
        <strain evidence="7">DSM 10523 / SB164P1</strain>
    </source>
</reference>
<accession>M1PDZ1</accession>
<dbReference type="EMBL" id="CP003985">
    <property type="protein sequence ID" value="AGF77920.1"/>
    <property type="molecule type" value="Genomic_DNA"/>
</dbReference>
<keyword evidence="7" id="KW-1185">Reference proteome</keyword>
<dbReference type="STRING" id="1167006.UWK_01359"/>
<keyword evidence="1" id="KW-0732">Signal</keyword>
<keyword evidence="2" id="KW-0677">Repeat</keyword>
<dbReference type="HOGENOM" id="CLU_320498_0_0_7"/>
<evidence type="ECO:0000259" key="5">
    <source>
        <dbReference type="Pfam" id="PF05420"/>
    </source>
</evidence>
<feature type="domain" description="Cellulose synthase operon C C-terminal" evidence="5">
    <location>
        <begin position="549"/>
        <end position="884"/>
    </location>
</feature>
<dbReference type="InterPro" id="IPR011990">
    <property type="entry name" value="TPR-like_helical_dom_sf"/>
</dbReference>
<dbReference type="GO" id="GO:0030244">
    <property type="term" value="P:cellulose biosynthetic process"/>
    <property type="evidence" value="ECO:0007669"/>
    <property type="project" value="InterPro"/>
</dbReference>
<evidence type="ECO:0000256" key="3">
    <source>
        <dbReference type="ARBA" id="ARBA00022803"/>
    </source>
</evidence>
<dbReference type="KEGG" id="dsf:UWK_01359"/>
<sequence>MAQTPLSEKKVHNQAAVVYQKEQQSVLKSTNRTVVRESVEQSPARVSRTPQQFLRSLPSPSSEDTQEAAADPLAAVLAYGWQEYGLENYAQAKKFFLQAVISKNVENRRNAEYGLMYSYLKLGETDSALPLLQHFVARGEQLESTAPVLAALLFDRGDIEALQELLPKLSPADQKEWRERIVFAQFQDALVALNEGSRQDEVRNFLQQYRPVLEECRQQEQFFRLATLFMKDSPYLAKNIFADLRKCLPEDHHWQERVLREQLQVMSNNELFTAVSIPFDGTVSESTWKRLLKETTWQRLEQLEPKDPVYDSFVQALYELDPNNPEAASMAAWSCYQRGEYACAGDIFSTLLRNNPTDDTLLGLAYTLQKKGESAEALYLLDQHSDRKSELLNQLRYDLHATLGGNFYLSKDYEKAVVHLELALIQRPENVDLEQMLLWSRFHLGESKPLVEFLWQQYEQDEAADTAISLSHVLGVIEDPEFTKEVMARFAESEKAEVRKVAGEYAFRQNHPVLADQIYQGPGPYAGSAAPALDSLFHFRSKGGDEGTSSLNAATLVARQTFSSHSGKTWSIAIFPLSIDSGSLAADVQVGSAFRSPDQSQVRPELWEEDAFALGWRGGLQIEGELDWDIGIGSTPLNGVISPTLVGRLQGSGSDWGFALERDSVKESMLSWLGQTDPYSGQAWGRVVETKLGGHKTISLNDWWLAVEGQYGWYNGERVEQNTSLTVSLSGGYTEDWDDFEQSTGLFLFARGFERNSNFYTFGHGGYYSPEQQIIAGPFFRLVTSVATNYWLEASCSAGLNYRKTDDAPRYARLGAVNVGAEDPGWDDLLGTYAGESDTGLGLDARVRGILPLSNGWFIGGDASINNVADFTQWQVAVALRYRFGKGMGLGLPERDLSMLTGLVQ</sequence>
<dbReference type="eggNOG" id="COG0457">
    <property type="taxonomic scope" value="Bacteria"/>
</dbReference>
<dbReference type="InterPro" id="IPR008410">
    <property type="entry name" value="BCSC_C"/>
</dbReference>
<feature type="compositionally biased region" description="Polar residues" evidence="4">
    <location>
        <begin position="48"/>
        <end position="63"/>
    </location>
</feature>
<evidence type="ECO:0000256" key="4">
    <source>
        <dbReference type="SAM" id="MobiDB-lite"/>
    </source>
</evidence>
<proteinExistence type="predicted"/>
<protein>
    <submittedName>
        <fullName evidence="6">Cellulose synthase operon protein C</fullName>
    </submittedName>
</protein>
<dbReference type="Gene3D" id="1.25.40.10">
    <property type="entry name" value="Tetratricopeptide repeat domain"/>
    <property type="match status" value="2"/>
</dbReference>
<dbReference type="AlphaFoldDB" id="M1PDZ1"/>
<keyword evidence="3" id="KW-0802">TPR repeat</keyword>
<dbReference type="SUPFAM" id="SSF48452">
    <property type="entry name" value="TPR-like"/>
    <property type="match status" value="2"/>
</dbReference>
<dbReference type="Proteomes" id="UP000011721">
    <property type="component" value="Chromosome"/>
</dbReference>
<evidence type="ECO:0000313" key="6">
    <source>
        <dbReference type="EMBL" id="AGF77920.1"/>
    </source>
</evidence>
<evidence type="ECO:0000256" key="1">
    <source>
        <dbReference type="ARBA" id="ARBA00022729"/>
    </source>
</evidence>
<gene>
    <name evidence="6" type="ordered locus">UWK_01359</name>
</gene>
<name>M1PDZ1_DESSD</name>
<dbReference type="Pfam" id="PF05420">
    <property type="entry name" value="BCSC_C"/>
    <property type="match status" value="1"/>
</dbReference>
<feature type="region of interest" description="Disordered" evidence="4">
    <location>
        <begin position="34"/>
        <end position="68"/>
    </location>
</feature>
<dbReference type="GO" id="GO:0019867">
    <property type="term" value="C:outer membrane"/>
    <property type="evidence" value="ECO:0007669"/>
    <property type="project" value="InterPro"/>
</dbReference>
<organism evidence="6 7">
    <name type="scientific">Desulfocapsa sulfexigens (strain DSM 10523 / SB164P1)</name>
    <dbReference type="NCBI Taxonomy" id="1167006"/>
    <lineage>
        <taxon>Bacteria</taxon>
        <taxon>Pseudomonadati</taxon>
        <taxon>Thermodesulfobacteriota</taxon>
        <taxon>Desulfobulbia</taxon>
        <taxon>Desulfobulbales</taxon>
        <taxon>Desulfocapsaceae</taxon>
        <taxon>Desulfocapsa</taxon>
    </lineage>
</organism>
<evidence type="ECO:0000256" key="2">
    <source>
        <dbReference type="ARBA" id="ARBA00022737"/>
    </source>
</evidence>
<evidence type="ECO:0000313" key="7">
    <source>
        <dbReference type="Proteomes" id="UP000011721"/>
    </source>
</evidence>